<dbReference type="Proteomes" id="UP000249619">
    <property type="component" value="Unassembled WGS sequence"/>
</dbReference>
<evidence type="ECO:0000313" key="1">
    <source>
        <dbReference type="EMBL" id="RAR13921.1"/>
    </source>
</evidence>
<sequence length="180" mass="20207">MYKNLGHAPNWDVCFQQSQLTEENLRSHSSNHRKTDSACQMGEQQYYRYDGDFAESDDGDDIESQMHNLALRRAASMEVLKAYGGCFASGFLALQDPLPTRPKSKLRRYESADDCDIRRTASVATSLESASVSCASNLDSPRPDSATLSPAELQSVAKAGRWSWRSMKKNRKQSPKKTEF</sequence>
<dbReference type="EMBL" id="QGDH01000028">
    <property type="protein sequence ID" value="RAR13921.1"/>
    <property type="molecule type" value="Genomic_DNA"/>
</dbReference>
<keyword evidence="2" id="KW-1185">Reference proteome</keyword>
<evidence type="ECO:0000313" key="2">
    <source>
        <dbReference type="Proteomes" id="UP000249619"/>
    </source>
</evidence>
<dbReference type="AlphaFoldDB" id="A0A364NA72"/>
<comment type="caution">
    <text evidence="1">The sequence shown here is derived from an EMBL/GenBank/DDBJ whole genome shotgun (WGS) entry which is preliminary data.</text>
</comment>
<organism evidence="1 2">
    <name type="scientific">Stemphylium lycopersici</name>
    <name type="common">Tomato gray leaf spot disease fungus</name>
    <name type="synonym">Thyrospora lycopersici</name>
    <dbReference type="NCBI Taxonomy" id="183478"/>
    <lineage>
        <taxon>Eukaryota</taxon>
        <taxon>Fungi</taxon>
        <taxon>Dikarya</taxon>
        <taxon>Ascomycota</taxon>
        <taxon>Pezizomycotina</taxon>
        <taxon>Dothideomycetes</taxon>
        <taxon>Pleosporomycetidae</taxon>
        <taxon>Pleosporales</taxon>
        <taxon>Pleosporineae</taxon>
        <taxon>Pleosporaceae</taxon>
        <taxon>Stemphylium</taxon>
    </lineage>
</organism>
<accession>A0A364NA72</accession>
<name>A0A364NA72_STELY</name>
<gene>
    <name evidence="1" type="ORF">DDE83_002651</name>
</gene>
<proteinExistence type="predicted"/>
<dbReference type="OrthoDB" id="3778648at2759"/>
<protein>
    <submittedName>
        <fullName evidence="1">Uncharacterized protein</fullName>
    </submittedName>
</protein>
<reference evidence="2" key="1">
    <citation type="submission" date="2018-05" db="EMBL/GenBank/DDBJ databases">
        <title>Draft genome sequence of Stemphylium lycopersici strain CIDEFI 213.</title>
        <authorList>
            <person name="Medina R."/>
            <person name="Franco M.E.E."/>
            <person name="Lucentini C.G."/>
            <person name="Saparrat M.C.N."/>
            <person name="Balatti P.A."/>
        </authorList>
    </citation>
    <scope>NUCLEOTIDE SEQUENCE [LARGE SCALE GENOMIC DNA]</scope>
    <source>
        <strain evidence="2">CIDEFI 213</strain>
    </source>
</reference>